<gene>
    <name evidence="3" type="primary">thpR</name>
    <name evidence="3" type="ORF">RM530_04080</name>
</gene>
<reference evidence="3 4" key="1">
    <citation type="submission" date="2023-09" db="EMBL/GenBank/DDBJ databases">
        <authorList>
            <person name="Rey-Velasco X."/>
        </authorList>
    </citation>
    <scope>NUCLEOTIDE SEQUENCE [LARGE SCALE GENOMIC DNA]</scope>
    <source>
        <strain evidence="3 4">W345</strain>
    </source>
</reference>
<comment type="similarity">
    <text evidence="2">Belongs to the 2H phosphoesterase superfamily. ThpR family.</text>
</comment>
<dbReference type="InterPro" id="IPR009097">
    <property type="entry name" value="Cyclic_Pdiesterase"/>
</dbReference>
<dbReference type="Proteomes" id="UP001254608">
    <property type="component" value="Unassembled WGS sequence"/>
</dbReference>
<feature type="short sequence motif" description="HXTX 2" evidence="2">
    <location>
        <begin position="125"/>
        <end position="128"/>
    </location>
</feature>
<proteinExistence type="inferred from homology"/>
<comment type="caution">
    <text evidence="3">The sequence shown here is derived from an EMBL/GenBank/DDBJ whole genome shotgun (WGS) entry which is preliminary data.</text>
</comment>
<dbReference type="PANTHER" id="PTHR35561">
    <property type="entry name" value="RNA 2',3'-CYCLIC PHOSPHODIESTERASE"/>
    <property type="match status" value="1"/>
</dbReference>
<evidence type="ECO:0000313" key="4">
    <source>
        <dbReference type="Proteomes" id="UP001254608"/>
    </source>
</evidence>
<dbReference type="SUPFAM" id="SSF55144">
    <property type="entry name" value="LigT-like"/>
    <property type="match status" value="1"/>
</dbReference>
<dbReference type="EC" id="3.1.4.58" evidence="2"/>
<accession>A0ABU2WGA4</accession>
<comment type="function">
    <text evidence="2">Hydrolyzes RNA 2',3'-cyclic phosphodiester to an RNA 2'-phosphomonoester.</text>
</comment>
<dbReference type="Pfam" id="PF13563">
    <property type="entry name" value="2_5_RNA_ligase2"/>
    <property type="match status" value="1"/>
</dbReference>
<dbReference type="InterPro" id="IPR004175">
    <property type="entry name" value="RNA_CPDase"/>
</dbReference>
<dbReference type="EMBL" id="JAVRIC010000004">
    <property type="protein sequence ID" value="MDT0496543.1"/>
    <property type="molecule type" value="Genomic_DNA"/>
</dbReference>
<keyword evidence="1 2" id="KW-0378">Hydrolase</keyword>
<dbReference type="Gene3D" id="3.90.1140.10">
    <property type="entry name" value="Cyclic phosphodiesterase"/>
    <property type="match status" value="1"/>
</dbReference>
<sequence>MAEHRRLFFALWPDEALRQQIAAISATADWPRGARRVPAAHLHLTLVFLGDVPAERVDAVRSVAASLRVAPFELSLAGCGHFPRAEVGWLGCVDAPPALFALNTGLRQRLRTQGFALRGESFRPHVTLARGLREPPVLPDYPPLHWPVSEYVLVESRRGRAPAYTVIGAWSLAPVSD</sequence>
<dbReference type="HAMAP" id="MF_01940">
    <property type="entry name" value="RNA_CPDase"/>
    <property type="match status" value="1"/>
</dbReference>
<dbReference type="NCBIfam" id="TIGR02258">
    <property type="entry name" value="2_5_ligase"/>
    <property type="match status" value="1"/>
</dbReference>
<dbReference type="PANTHER" id="PTHR35561:SF1">
    <property type="entry name" value="RNA 2',3'-CYCLIC PHOSPHODIESTERASE"/>
    <property type="match status" value="1"/>
</dbReference>
<feature type="active site" description="Proton donor" evidence="2">
    <location>
        <position position="43"/>
    </location>
</feature>
<evidence type="ECO:0000256" key="1">
    <source>
        <dbReference type="ARBA" id="ARBA00022801"/>
    </source>
</evidence>
<keyword evidence="4" id="KW-1185">Reference proteome</keyword>
<feature type="active site" description="Proton acceptor" evidence="2">
    <location>
        <position position="125"/>
    </location>
</feature>
<protein>
    <recommendedName>
        <fullName evidence="2">RNA 2',3'-cyclic phosphodiesterase</fullName>
        <shortName evidence="2">RNA 2',3'-CPDase</shortName>
        <ecNumber evidence="2">3.1.4.58</ecNumber>
    </recommendedName>
</protein>
<comment type="catalytic activity">
    <reaction evidence="2">
        <text>a 3'-end 2',3'-cyclophospho-ribonucleotide-RNA + H2O = a 3'-end 2'-phospho-ribonucleotide-RNA + H(+)</text>
        <dbReference type="Rhea" id="RHEA:11828"/>
        <dbReference type="Rhea" id="RHEA-COMP:10464"/>
        <dbReference type="Rhea" id="RHEA-COMP:17353"/>
        <dbReference type="ChEBI" id="CHEBI:15377"/>
        <dbReference type="ChEBI" id="CHEBI:15378"/>
        <dbReference type="ChEBI" id="CHEBI:83064"/>
        <dbReference type="ChEBI" id="CHEBI:173113"/>
        <dbReference type="EC" id="3.1.4.58"/>
    </reaction>
</comment>
<evidence type="ECO:0000256" key="2">
    <source>
        <dbReference type="HAMAP-Rule" id="MF_01940"/>
    </source>
</evidence>
<evidence type="ECO:0000313" key="3">
    <source>
        <dbReference type="EMBL" id="MDT0496543.1"/>
    </source>
</evidence>
<dbReference type="RefSeq" id="WP_311363935.1">
    <property type="nucleotide sequence ID" value="NZ_JAVRIC010000004.1"/>
</dbReference>
<feature type="short sequence motif" description="HXTX 1" evidence="2">
    <location>
        <begin position="43"/>
        <end position="46"/>
    </location>
</feature>
<name>A0ABU2WGA4_9GAMM</name>
<organism evidence="3 4">
    <name type="scientific">Banduia mediterranea</name>
    <dbReference type="NCBI Taxonomy" id="3075609"/>
    <lineage>
        <taxon>Bacteria</taxon>
        <taxon>Pseudomonadati</taxon>
        <taxon>Pseudomonadota</taxon>
        <taxon>Gammaproteobacteria</taxon>
        <taxon>Nevskiales</taxon>
        <taxon>Algiphilaceae</taxon>
        <taxon>Banduia</taxon>
    </lineage>
</organism>